<name>A0A4Z2IRE7_9TELE</name>
<accession>A0A4Z2IRE7</accession>
<organism evidence="2 3">
    <name type="scientific">Liparis tanakae</name>
    <name type="common">Tanaka's snailfish</name>
    <dbReference type="NCBI Taxonomy" id="230148"/>
    <lineage>
        <taxon>Eukaryota</taxon>
        <taxon>Metazoa</taxon>
        <taxon>Chordata</taxon>
        <taxon>Craniata</taxon>
        <taxon>Vertebrata</taxon>
        <taxon>Euteleostomi</taxon>
        <taxon>Actinopterygii</taxon>
        <taxon>Neopterygii</taxon>
        <taxon>Teleostei</taxon>
        <taxon>Neoteleostei</taxon>
        <taxon>Acanthomorphata</taxon>
        <taxon>Eupercaria</taxon>
        <taxon>Perciformes</taxon>
        <taxon>Cottioidei</taxon>
        <taxon>Cottales</taxon>
        <taxon>Liparidae</taxon>
        <taxon>Liparis</taxon>
    </lineage>
</organism>
<protein>
    <submittedName>
        <fullName evidence="2">Uncharacterized protein</fullName>
    </submittedName>
</protein>
<evidence type="ECO:0000313" key="3">
    <source>
        <dbReference type="Proteomes" id="UP000314294"/>
    </source>
</evidence>
<keyword evidence="3" id="KW-1185">Reference proteome</keyword>
<gene>
    <name evidence="2" type="ORF">EYF80_009086</name>
</gene>
<feature type="region of interest" description="Disordered" evidence="1">
    <location>
        <begin position="67"/>
        <end position="95"/>
    </location>
</feature>
<comment type="caution">
    <text evidence="2">The sequence shown here is derived from an EMBL/GenBank/DDBJ whole genome shotgun (WGS) entry which is preliminary data.</text>
</comment>
<dbReference type="Proteomes" id="UP000314294">
    <property type="component" value="Unassembled WGS sequence"/>
</dbReference>
<proteinExistence type="predicted"/>
<dbReference type="EMBL" id="SRLO01000053">
    <property type="protein sequence ID" value="TNN80580.1"/>
    <property type="molecule type" value="Genomic_DNA"/>
</dbReference>
<evidence type="ECO:0000313" key="2">
    <source>
        <dbReference type="EMBL" id="TNN80580.1"/>
    </source>
</evidence>
<dbReference type="AlphaFoldDB" id="A0A4Z2IRE7"/>
<sequence length="276" mass="29637">MQLRNENGQCLDLLLDELLGVVDLLRGASDDKNLKVGVSVGGRLPRDLHKGPSLLVDGLDVLSSPANHESTLVGRDGEGQFPSRGPPAASLSPASAPVACRHARWSRGTLWMERESLKTEAVGLHSLSPTMLSGTLYSSVLEAGLTPSACEDDNEGNRGNRSCSSLMNNKHYKTSPCLRPKHVAAVTSPHLPGPLHRVRKRIFYDGTCSVPENRLSVQRVLGSGRGHRVELRHVDEQRGEGTKPGAAAAVGRKVMKLTGQGKHRSCYGGREGAFAF</sequence>
<evidence type="ECO:0000256" key="1">
    <source>
        <dbReference type="SAM" id="MobiDB-lite"/>
    </source>
</evidence>
<reference evidence="2 3" key="1">
    <citation type="submission" date="2019-03" db="EMBL/GenBank/DDBJ databases">
        <title>First draft genome of Liparis tanakae, snailfish: a comprehensive survey of snailfish specific genes.</title>
        <authorList>
            <person name="Kim W."/>
            <person name="Song I."/>
            <person name="Jeong J.-H."/>
            <person name="Kim D."/>
            <person name="Kim S."/>
            <person name="Ryu S."/>
            <person name="Song J.Y."/>
            <person name="Lee S.K."/>
        </authorList>
    </citation>
    <scope>NUCLEOTIDE SEQUENCE [LARGE SCALE GENOMIC DNA]</scope>
    <source>
        <tissue evidence="2">Muscle</tissue>
    </source>
</reference>
<feature type="compositionally biased region" description="Low complexity" evidence="1">
    <location>
        <begin position="82"/>
        <end position="95"/>
    </location>
</feature>